<evidence type="ECO:0000256" key="4">
    <source>
        <dbReference type="ARBA" id="ARBA00023136"/>
    </source>
</evidence>
<dbReference type="InterPro" id="IPR025423">
    <property type="entry name" value="TMEM205-like"/>
</dbReference>
<evidence type="ECO:0000313" key="8">
    <source>
        <dbReference type="Proteomes" id="UP000269669"/>
    </source>
</evidence>
<proteinExistence type="predicted"/>
<dbReference type="EMBL" id="RSDW01000001">
    <property type="protein sequence ID" value="RSL14960.1"/>
    <property type="molecule type" value="Genomic_DNA"/>
</dbReference>
<sequence>MQTVLRALRLFAMVAWVGGLIFFAFVVAPVAFHSLPSTHEAGIVVGGTLRVLHWIGLIGGAVFYVATAILWLRAEVSARVAFAIQLTLTGIMLAATAYSQFRILPAMDRDRDLAGGVVETAPADNAGRVDFERLHVLSERLEGAVLLCGIGVVFLLSRESQ</sequence>
<evidence type="ECO:0000313" key="7">
    <source>
        <dbReference type="EMBL" id="RSL14960.1"/>
    </source>
</evidence>
<evidence type="ECO:0000256" key="1">
    <source>
        <dbReference type="ARBA" id="ARBA00004370"/>
    </source>
</evidence>
<comment type="subcellular location">
    <subcellularLocation>
        <location evidence="1">Membrane</location>
    </subcellularLocation>
</comment>
<reference evidence="7 8" key="1">
    <citation type="submission" date="2018-12" db="EMBL/GenBank/DDBJ databases">
        <title>Sequencing of bacterial isolates from soil warming experiment in Harvard Forest, Massachusetts, USA.</title>
        <authorList>
            <person name="Deangelis K."/>
        </authorList>
    </citation>
    <scope>NUCLEOTIDE SEQUENCE [LARGE SCALE GENOMIC DNA]</scope>
    <source>
        <strain evidence="7 8">EB153</strain>
    </source>
</reference>
<feature type="transmembrane region" description="Helical" evidence="5">
    <location>
        <begin position="7"/>
        <end position="32"/>
    </location>
</feature>
<accession>A0A3R9NR27</accession>
<evidence type="ECO:0000256" key="2">
    <source>
        <dbReference type="ARBA" id="ARBA00022692"/>
    </source>
</evidence>
<evidence type="ECO:0000259" key="6">
    <source>
        <dbReference type="Pfam" id="PF13664"/>
    </source>
</evidence>
<dbReference type="OrthoDB" id="121934at2"/>
<evidence type="ECO:0000256" key="5">
    <source>
        <dbReference type="SAM" id="Phobius"/>
    </source>
</evidence>
<name>A0A3R9NR27_9BACT</name>
<evidence type="ECO:0000256" key="3">
    <source>
        <dbReference type="ARBA" id="ARBA00022989"/>
    </source>
</evidence>
<keyword evidence="2 5" id="KW-0812">Transmembrane</keyword>
<comment type="caution">
    <text evidence="7">The sequence shown here is derived from an EMBL/GenBank/DDBJ whole genome shotgun (WGS) entry which is preliminary data.</text>
</comment>
<feature type="transmembrane region" description="Helical" evidence="5">
    <location>
        <begin position="80"/>
        <end position="101"/>
    </location>
</feature>
<keyword evidence="4 5" id="KW-0472">Membrane</keyword>
<protein>
    <submittedName>
        <fullName evidence="7">Uncharacterized protein DUF4149</fullName>
    </submittedName>
</protein>
<dbReference type="AlphaFoldDB" id="A0A3R9NR27"/>
<organism evidence="7 8">
    <name type="scientific">Edaphobacter aggregans</name>
    <dbReference type="NCBI Taxonomy" id="570835"/>
    <lineage>
        <taxon>Bacteria</taxon>
        <taxon>Pseudomonadati</taxon>
        <taxon>Acidobacteriota</taxon>
        <taxon>Terriglobia</taxon>
        <taxon>Terriglobales</taxon>
        <taxon>Acidobacteriaceae</taxon>
        <taxon>Edaphobacter</taxon>
    </lineage>
</organism>
<feature type="domain" description="TMEM205-like" evidence="6">
    <location>
        <begin position="12"/>
        <end position="108"/>
    </location>
</feature>
<dbReference type="GO" id="GO:0016020">
    <property type="term" value="C:membrane"/>
    <property type="evidence" value="ECO:0007669"/>
    <property type="project" value="UniProtKB-SubCell"/>
</dbReference>
<keyword evidence="3 5" id="KW-1133">Transmembrane helix</keyword>
<dbReference type="Proteomes" id="UP000269669">
    <property type="component" value="Unassembled WGS sequence"/>
</dbReference>
<gene>
    <name evidence="7" type="ORF">EDE15_0430</name>
</gene>
<feature type="transmembrane region" description="Helical" evidence="5">
    <location>
        <begin position="52"/>
        <end position="73"/>
    </location>
</feature>
<dbReference type="Pfam" id="PF13664">
    <property type="entry name" value="DUF4149"/>
    <property type="match status" value="1"/>
</dbReference>
<keyword evidence="8" id="KW-1185">Reference proteome</keyword>
<dbReference type="RefSeq" id="WP_125483760.1">
    <property type="nucleotide sequence ID" value="NZ_RSDW01000001.1"/>
</dbReference>